<dbReference type="EMBL" id="HG996473">
    <property type="protein sequence ID" value="CAG1856302.1"/>
    <property type="molecule type" value="Genomic_DNA"/>
</dbReference>
<dbReference type="Gramene" id="Ma07_t11530.1">
    <property type="protein sequence ID" value="Ma07_p11530.1"/>
    <property type="gene ID" value="Ma07_g11530"/>
</dbReference>
<evidence type="ECO:0000313" key="4">
    <source>
        <dbReference type="Proteomes" id="UP000012960"/>
    </source>
</evidence>
<name>A0A804JUS0_MUSAM</name>
<evidence type="ECO:0000256" key="1">
    <source>
        <dbReference type="SAM" id="MobiDB-lite"/>
    </source>
</evidence>
<feature type="region of interest" description="Disordered" evidence="1">
    <location>
        <begin position="84"/>
        <end position="130"/>
    </location>
</feature>
<keyword evidence="4" id="KW-1185">Reference proteome</keyword>
<accession>A0A804JUS0</accession>
<evidence type="ECO:0000313" key="2">
    <source>
        <dbReference type="EMBL" id="CAG1856302.1"/>
    </source>
</evidence>
<dbReference type="InParanoid" id="A0A804JUS0"/>
<feature type="region of interest" description="Disordered" evidence="1">
    <location>
        <begin position="1"/>
        <end position="20"/>
    </location>
</feature>
<dbReference type="AlphaFoldDB" id="A0A804JUS0"/>
<proteinExistence type="predicted"/>
<feature type="compositionally biased region" description="Low complexity" evidence="1">
    <location>
        <begin position="104"/>
        <end position="127"/>
    </location>
</feature>
<sequence>MNDLKALQRSRRPPTRRPLPASHIRRLFLALDITYSSPLRSSGYKYPPTTPSVSGLETTIPSTTTDKLLAAAKGRIKWLAARPSPSSSSAWWCAQPPPPAMNHATANASSGAGPSPAPPTSTAARPAKLGASRAAMKASMYPAILSS</sequence>
<dbReference type="Proteomes" id="UP000012960">
    <property type="component" value="Unplaced"/>
</dbReference>
<gene>
    <name evidence="2" type="ORF">GSMUA_43360.1</name>
</gene>
<feature type="compositionally biased region" description="Low complexity" evidence="1">
    <location>
        <begin position="84"/>
        <end position="94"/>
    </location>
</feature>
<reference evidence="3" key="2">
    <citation type="submission" date="2021-05" db="UniProtKB">
        <authorList>
            <consortium name="EnsemblPlants"/>
        </authorList>
    </citation>
    <scope>IDENTIFICATION</scope>
    <source>
        <strain evidence="3">subsp. malaccensis</strain>
    </source>
</reference>
<evidence type="ECO:0000313" key="3">
    <source>
        <dbReference type="EnsemblPlants" id="Ma07_p11530.1"/>
    </source>
</evidence>
<dbReference type="EnsemblPlants" id="Ma07_t11530.1">
    <property type="protein sequence ID" value="Ma07_p11530.1"/>
    <property type="gene ID" value="Ma07_g11530"/>
</dbReference>
<protein>
    <submittedName>
        <fullName evidence="2">(wild Malaysian banana) hypothetical protein</fullName>
    </submittedName>
</protein>
<reference evidence="2" key="1">
    <citation type="submission" date="2021-03" db="EMBL/GenBank/DDBJ databases">
        <authorList>
            <consortium name="Genoscope - CEA"/>
            <person name="William W."/>
        </authorList>
    </citation>
    <scope>NUCLEOTIDE SEQUENCE</scope>
    <source>
        <strain evidence="2">Doubled-haploid Pahang</strain>
    </source>
</reference>
<organism evidence="3 4">
    <name type="scientific">Musa acuminata subsp. malaccensis</name>
    <name type="common">Wild banana</name>
    <name type="synonym">Musa malaccensis</name>
    <dbReference type="NCBI Taxonomy" id="214687"/>
    <lineage>
        <taxon>Eukaryota</taxon>
        <taxon>Viridiplantae</taxon>
        <taxon>Streptophyta</taxon>
        <taxon>Embryophyta</taxon>
        <taxon>Tracheophyta</taxon>
        <taxon>Spermatophyta</taxon>
        <taxon>Magnoliopsida</taxon>
        <taxon>Liliopsida</taxon>
        <taxon>Zingiberales</taxon>
        <taxon>Musaceae</taxon>
        <taxon>Musa</taxon>
    </lineage>
</organism>